<keyword evidence="4 8" id="KW-0808">Transferase</keyword>
<feature type="active site" description="Acyl-thioester intermediate" evidence="8 9">
    <location>
        <position position="142"/>
    </location>
</feature>
<dbReference type="GO" id="GO:0005737">
    <property type="term" value="C:cytoplasm"/>
    <property type="evidence" value="ECO:0007669"/>
    <property type="project" value="UniProtKB-SubCell"/>
</dbReference>
<keyword evidence="6 8" id="KW-0012">Acyltransferase</keyword>
<comment type="caution">
    <text evidence="8">Lacks conserved residue(s) required for the propagation of feature annotation.</text>
</comment>
<comment type="pathway">
    <text evidence="8">Amino-acid biosynthesis; L-methionine biosynthesis via de novo pathway; O-acetyl-L-homoserine from L-homoserine: step 1/1.</text>
</comment>
<feature type="active site" description="Proton acceptor" evidence="8">
    <location>
        <position position="235"/>
    </location>
</feature>
<evidence type="ECO:0000256" key="2">
    <source>
        <dbReference type="ARBA" id="ARBA00022490"/>
    </source>
</evidence>
<comment type="similarity">
    <text evidence="8">Belongs to the MetA family.</text>
</comment>
<dbReference type="AlphaFoldDB" id="A0A8J8SDU8"/>
<dbReference type="PANTHER" id="PTHR20919">
    <property type="entry name" value="HOMOSERINE O-SUCCINYLTRANSFERASE"/>
    <property type="match status" value="1"/>
</dbReference>
<dbReference type="RefSeq" id="WP_212691166.1">
    <property type="nucleotide sequence ID" value="NZ_CP058561.1"/>
</dbReference>
<dbReference type="Pfam" id="PF04204">
    <property type="entry name" value="HTS"/>
    <property type="match status" value="1"/>
</dbReference>
<dbReference type="PANTHER" id="PTHR20919:SF0">
    <property type="entry name" value="HOMOSERINE O-SUCCINYLTRANSFERASE"/>
    <property type="match status" value="1"/>
</dbReference>
<feature type="binding site" evidence="8">
    <location>
        <position position="249"/>
    </location>
    <ligand>
        <name>substrate</name>
    </ligand>
</feature>
<dbReference type="CDD" id="cd03131">
    <property type="entry name" value="GATase1_HTS"/>
    <property type="match status" value="1"/>
</dbReference>
<keyword evidence="11" id="KW-1185">Reference proteome</keyword>
<comment type="subcellular location">
    <subcellularLocation>
        <location evidence="1 8">Cytoplasm</location>
    </subcellularLocation>
</comment>
<keyword evidence="5 8" id="KW-0486">Methionine biosynthesis</keyword>
<keyword evidence="3 8" id="KW-0028">Amino-acid biosynthesis</keyword>
<evidence type="ECO:0000256" key="9">
    <source>
        <dbReference type="PIRSR" id="PIRSR000450-1"/>
    </source>
</evidence>
<dbReference type="GO" id="GO:0019281">
    <property type="term" value="P:L-methionine biosynthetic process from homoserine via O-succinyl-L-homoserine and cystathionine"/>
    <property type="evidence" value="ECO:0007669"/>
    <property type="project" value="InterPro"/>
</dbReference>
<feature type="binding site" evidence="8">
    <location>
        <position position="163"/>
    </location>
    <ligand>
        <name>substrate</name>
    </ligand>
</feature>
<feature type="site" description="Important for substrate specificity" evidence="8">
    <location>
        <position position="192"/>
    </location>
</feature>
<dbReference type="EMBL" id="CP058561">
    <property type="protein sequence ID" value="QUH31089.1"/>
    <property type="molecule type" value="Genomic_DNA"/>
</dbReference>
<dbReference type="FunFam" id="3.40.50.880:FF:000004">
    <property type="entry name" value="Homoserine O-succinyltransferase"/>
    <property type="match status" value="1"/>
</dbReference>
<evidence type="ECO:0000256" key="4">
    <source>
        <dbReference type="ARBA" id="ARBA00022679"/>
    </source>
</evidence>
<gene>
    <name evidence="10" type="primary">metA</name>
    <name evidence="8" type="synonym">metAA</name>
    <name evidence="10" type="ORF">HYG85_20060</name>
</gene>
<feature type="active site" evidence="8">
    <location>
        <position position="237"/>
    </location>
</feature>
<dbReference type="Gene3D" id="3.40.50.880">
    <property type="match status" value="1"/>
</dbReference>
<evidence type="ECO:0000256" key="1">
    <source>
        <dbReference type="ARBA" id="ARBA00004496"/>
    </source>
</evidence>
<evidence type="ECO:0000313" key="10">
    <source>
        <dbReference type="EMBL" id="QUH31089.1"/>
    </source>
</evidence>
<evidence type="ECO:0000256" key="3">
    <source>
        <dbReference type="ARBA" id="ARBA00022605"/>
    </source>
</evidence>
<dbReference type="GO" id="GO:0008899">
    <property type="term" value="F:homoserine O-succinyltransferase activity"/>
    <property type="evidence" value="ECO:0007669"/>
    <property type="project" value="UniProtKB-UniRule"/>
</dbReference>
<evidence type="ECO:0000256" key="7">
    <source>
        <dbReference type="ARBA" id="ARBA00049043"/>
    </source>
</evidence>
<dbReference type="GO" id="GO:0004414">
    <property type="term" value="F:homoserine O-acetyltransferase activity"/>
    <property type="evidence" value="ECO:0007669"/>
    <property type="project" value="UniProtKB-EC"/>
</dbReference>
<dbReference type="InterPro" id="IPR033752">
    <property type="entry name" value="MetA_family"/>
</dbReference>
<protein>
    <recommendedName>
        <fullName evidence="8">Homoserine O-acetyltransferase</fullName>
        <shortName evidence="8">HAT</shortName>
        <ecNumber evidence="8">2.3.1.31</ecNumber>
    </recommendedName>
    <alternativeName>
        <fullName evidence="8">Homoserine transacetylase</fullName>
        <shortName evidence="8">HTA</shortName>
    </alternativeName>
</protein>
<dbReference type="UniPathway" id="UPA00051">
    <property type="reaction ID" value="UER00074"/>
</dbReference>
<dbReference type="HAMAP" id="MF_00295">
    <property type="entry name" value="MetA_acyltransf"/>
    <property type="match status" value="1"/>
</dbReference>
<dbReference type="KEGG" id="vgu:HYG85_20060"/>
<dbReference type="PIRSF" id="PIRSF000450">
    <property type="entry name" value="H_ser_succinyltr"/>
    <property type="match status" value="1"/>
</dbReference>
<keyword evidence="2 8" id="KW-0963">Cytoplasm</keyword>
<dbReference type="EC" id="2.3.1.31" evidence="8"/>
<evidence type="ECO:0000313" key="11">
    <source>
        <dbReference type="Proteomes" id="UP000677305"/>
    </source>
</evidence>
<dbReference type="InterPro" id="IPR029062">
    <property type="entry name" value="Class_I_gatase-like"/>
</dbReference>
<name>A0A8J8SDU8_9FIRM</name>
<comment type="catalytic activity">
    <reaction evidence="7 8">
        <text>L-homoserine + acetyl-CoA = O-acetyl-L-homoserine + CoA</text>
        <dbReference type="Rhea" id="RHEA:13701"/>
        <dbReference type="ChEBI" id="CHEBI:57287"/>
        <dbReference type="ChEBI" id="CHEBI:57288"/>
        <dbReference type="ChEBI" id="CHEBI:57476"/>
        <dbReference type="ChEBI" id="CHEBI:57716"/>
        <dbReference type="EC" id="2.3.1.31"/>
    </reaction>
</comment>
<evidence type="ECO:0000256" key="8">
    <source>
        <dbReference type="HAMAP-Rule" id="MF_00295"/>
    </source>
</evidence>
<dbReference type="InterPro" id="IPR005697">
    <property type="entry name" value="HST_MetA"/>
</dbReference>
<organism evidence="10 11">
    <name type="scientific">Vallitalea guaymasensis</name>
    <dbReference type="NCBI Taxonomy" id="1185412"/>
    <lineage>
        <taxon>Bacteria</taxon>
        <taxon>Bacillati</taxon>
        <taxon>Bacillota</taxon>
        <taxon>Clostridia</taxon>
        <taxon>Lachnospirales</taxon>
        <taxon>Vallitaleaceae</taxon>
        <taxon>Vallitalea</taxon>
    </lineage>
</organism>
<sequence>MPIKVDNNLPAKQVLKQENIFVMDEDRAMRQDIRPLQIAILNLMPLKQATETQLLRLLSNTPLQVEITLLHPESYESKNTSKEHLLSFYTIFKEIRHRKFDGMIITGAPVEHMDYEQVGYWDELKEIMEWTKTNVTSTFHICWGAQAGLYYHYGVNKHMLSNKMFGIFKHNVLKPNYKLLRGFNDSFFVPHSRHTGVNREDIINNPELELLSESNEAGVYIVMSKDAKQIFVTGHSEYDPLTLKQEYFRDKEKGMDVKLPKNYFPYDDENQYPKVSWRAHAHLIYSNWLNYYVYQQTPYQMEEIGEES</sequence>
<dbReference type="SUPFAM" id="SSF52317">
    <property type="entry name" value="Class I glutamine amidotransferase-like"/>
    <property type="match status" value="1"/>
</dbReference>
<evidence type="ECO:0000256" key="6">
    <source>
        <dbReference type="ARBA" id="ARBA00023315"/>
    </source>
</evidence>
<comment type="function">
    <text evidence="8">Transfers an acetyl group from acetyl-CoA to L-homoserine, forming acetyl-L-homoserine.</text>
</comment>
<feature type="site" description="Important for acyl-CoA specificity" evidence="8">
    <location>
        <position position="111"/>
    </location>
</feature>
<evidence type="ECO:0000256" key="5">
    <source>
        <dbReference type="ARBA" id="ARBA00023167"/>
    </source>
</evidence>
<accession>A0A8J8SDU8</accession>
<dbReference type="Proteomes" id="UP000677305">
    <property type="component" value="Chromosome"/>
</dbReference>
<proteinExistence type="inferred from homology"/>
<feature type="binding site" evidence="8">
    <location>
        <position position="192"/>
    </location>
    <ligand>
        <name>substrate</name>
    </ligand>
</feature>
<dbReference type="NCBIfam" id="TIGR01001">
    <property type="entry name" value="metA"/>
    <property type="match status" value="1"/>
</dbReference>
<reference evidence="10 11" key="1">
    <citation type="submission" date="2020-07" db="EMBL/GenBank/DDBJ databases">
        <title>Vallitalea guaymasensis genome.</title>
        <authorList>
            <person name="Postec A."/>
        </authorList>
    </citation>
    <scope>NUCLEOTIDE SEQUENCE [LARGE SCALE GENOMIC DNA]</scope>
    <source>
        <strain evidence="10 11">Ra1766G1</strain>
    </source>
</reference>